<dbReference type="GO" id="GO:0016747">
    <property type="term" value="F:acyltransferase activity, transferring groups other than amino-acyl groups"/>
    <property type="evidence" value="ECO:0007669"/>
    <property type="project" value="InterPro"/>
</dbReference>
<reference evidence="2 3" key="1">
    <citation type="submission" date="2020-07" db="EMBL/GenBank/DDBJ databases">
        <authorList>
            <person name="Li M."/>
        </authorList>
    </citation>
    <scope>NUCLEOTIDE SEQUENCE [LARGE SCALE GENOMIC DNA]</scope>
    <source>
        <strain evidence="2 3">DSM 23284</strain>
    </source>
</reference>
<reference evidence="2 3" key="2">
    <citation type="submission" date="2020-08" db="EMBL/GenBank/DDBJ databases">
        <title>Stappia taiwanensis sp. nov., isolated from a coastal thermal spring.</title>
        <authorList>
            <person name="Kampfer P."/>
        </authorList>
    </citation>
    <scope>NUCLEOTIDE SEQUENCE [LARGE SCALE GENOMIC DNA]</scope>
    <source>
        <strain evidence="2 3">DSM 23284</strain>
    </source>
</reference>
<dbReference type="SUPFAM" id="SSF55729">
    <property type="entry name" value="Acyl-CoA N-acyltransferases (Nat)"/>
    <property type="match status" value="1"/>
</dbReference>
<evidence type="ECO:0000313" key="2">
    <source>
        <dbReference type="EMBL" id="MBA4613488.1"/>
    </source>
</evidence>
<dbReference type="Proteomes" id="UP000559404">
    <property type="component" value="Unassembled WGS sequence"/>
</dbReference>
<dbReference type="InterPro" id="IPR000182">
    <property type="entry name" value="GNAT_dom"/>
</dbReference>
<feature type="domain" description="N-acetyltransferase" evidence="1">
    <location>
        <begin position="25"/>
        <end position="163"/>
    </location>
</feature>
<dbReference type="InterPro" id="IPR051531">
    <property type="entry name" value="N-acetyltransferase"/>
</dbReference>
<keyword evidence="2" id="KW-0808">Transferase</keyword>
<evidence type="ECO:0000313" key="3">
    <source>
        <dbReference type="Proteomes" id="UP000559404"/>
    </source>
</evidence>
<dbReference type="Pfam" id="PF13302">
    <property type="entry name" value="Acetyltransf_3"/>
    <property type="match status" value="1"/>
</dbReference>
<dbReference type="EMBL" id="JACEON010000019">
    <property type="protein sequence ID" value="MBA4613488.1"/>
    <property type="molecule type" value="Genomic_DNA"/>
</dbReference>
<dbReference type="PANTHER" id="PTHR43792:SF1">
    <property type="entry name" value="N-ACETYLTRANSFERASE DOMAIN-CONTAINING PROTEIN"/>
    <property type="match status" value="1"/>
</dbReference>
<keyword evidence="3" id="KW-1185">Reference proteome</keyword>
<gene>
    <name evidence="2" type="ORF">H1W37_17650</name>
</gene>
<name>A0A838XY83_9HYPH</name>
<dbReference type="Gene3D" id="3.40.630.30">
    <property type="match status" value="1"/>
</dbReference>
<accession>A0A838XY83</accession>
<evidence type="ECO:0000259" key="1">
    <source>
        <dbReference type="Pfam" id="PF13302"/>
    </source>
</evidence>
<proteinExistence type="predicted"/>
<dbReference type="PANTHER" id="PTHR43792">
    <property type="entry name" value="GNAT FAMILY, PUTATIVE (AFU_ORTHOLOGUE AFUA_3G00765)-RELATED-RELATED"/>
    <property type="match status" value="1"/>
</dbReference>
<dbReference type="InterPro" id="IPR016181">
    <property type="entry name" value="Acyl_CoA_acyltransferase"/>
</dbReference>
<protein>
    <submittedName>
        <fullName evidence="2">GNAT family N-acetyltransferase</fullName>
    </submittedName>
</protein>
<sequence>MVADLEESLDEESFCAAGAPQETARLRLDLPRSDDLADIVTLANNRKVATMVATMPSPFTLDDGRALVARAAAATRDRAKFAIRMKSTGRFIGATGFHRSEEDGAIHLGYWLGEPFWGQGLATEAAQSVVDFIFCSTGTSRLIGAARVTNPASRRVLMKCGFHLLDQGMIHSRGAGGPVAVDRFGLDRSTWLALKRWGKVS</sequence>
<comment type="caution">
    <text evidence="2">The sequence shown here is derived from an EMBL/GenBank/DDBJ whole genome shotgun (WGS) entry which is preliminary data.</text>
</comment>
<organism evidence="2 3">
    <name type="scientific">Stappia taiwanensis</name>
    <dbReference type="NCBI Taxonomy" id="992267"/>
    <lineage>
        <taxon>Bacteria</taxon>
        <taxon>Pseudomonadati</taxon>
        <taxon>Pseudomonadota</taxon>
        <taxon>Alphaproteobacteria</taxon>
        <taxon>Hyphomicrobiales</taxon>
        <taxon>Stappiaceae</taxon>
        <taxon>Stappia</taxon>
    </lineage>
</organism>
<dbReference type="AlphaFoldDB" id="A0A838XY83"/>